<dbReference type="OrthoDB" id="9803233at2"/>
<dbReference type="GO" id="GO:0016747">
    <property type="term" value="F:acyltransferase activity, transferring groups other than amino-acyl groups"/>
    <property type="evidence" value="ECO:0007669"/>
    <property type="project" value="InterPro"/>
</dbReference>
<proteinExistence type="predicted"/>
<keyword evidence="6" id="KW-1185">Reference proteome</keyword>
<name>A0A1U9MDC2_9HYPH</name>
<evidence type="ECO:0000313" key="5">
    <source>
        <dbReference type="EMBL" id="AQT43295.1"/>
    </source>
</evidence>
<dbReference type="KEGG" id="bapa:BBC0178_018450"/>
<feature type="region of interest" description="Disordered" evidence="3">
    <location>
        <begin position="161"/>
        <end position="194"/>
    </location>
</feature>
<dbReference type="PANTHER" id="PTHR43877">
    <property type="entry name" value="AMINOALKYLPHOSPHONATE N-ACETYLTRANSFERASE-RELATED-RELATED"/>
    <property type="match status" value="1"/>
</dbReference>
<dbReference type="Gene3D" id="3.40.630.30">
    <property type="match status" value="1"/>
</dbReference>
<dbReference type="SUPFAM" id="SSF55729">
    <property type="entry name" value="Acyl-CoA N-acyltransferases (Nat)"/>
    <property type="match status" value="1"/>
</dbReference>
<dbReference type="InterPro" id="IPR050832">
    <property type="entry name" value="Bact_Acetyltransf"/>
</dbReference>
<dbReference type="EMBL" id="CP015820">
    <property type="protein sequence ID" value="AQT43295.1"/>
    <property type="molecule type" value="Genomic_DNA"/>
</dbReference>
<dbReference type="AlphaFoldDB" id="A0A1U9MDC2"/>
<dbReference type="Proteomes" id="UP000189660">
    <property type="component" value="Chromosome"/>
</dbReference>
<dbReference type="PROSITE" id="PS51186">
    <property type="entry name" value="GNAT"/>
    <property type="match status" value="1"/>
</dbReference>
<feature type="compositionally biased region" description="Basic and acidic residues" evidence="3">
    <location>
        <begin position="161"/>
        <end position="177"/>
    </location>
</feature>
<dbReference type="PANTHER" id="PTHR43877:SF2">
    <property type="entry name" value="AMINOALKYLPHOSPHONATE N-ACETYLTRANSFERASE-RELATED"/>
    <property type="match status" value="1"/>
</dbReference>
<dbReference type="Pfam" id="PF00583">
    <property type="entry name" value="Acetyltransf_1"/>
    <property type="match status" value="1"/>
</dbReference>
<evidence type="ECO:0000256" key="2">
    <source>
        <dbReference type="ARBA" id="ARBA00023315"/>
    </source>
</evidence>
<dbReference type="CDD" id="cd04301">
    <property type="entry name" value="NAT_SF"/>
    <property type="match status" value="1"/>
</dbReference>
<evidence type="ECO:0000256" key="3">
    <source>
        <dbReference type="SAM" id="MobiDB-lite"/>
    </source>
</evidence>
<dbReference type="InterPro" id="IPR000182">
    <property type="entry name" value="GNAT_dom"/>
</dbReference>
<keyword evidence="2" id="KW-0012">Acyltransferase</keyword>
<dbReference type="RefSeq" id="WP_078039956.1">
    <property type="nucleotide sequence ID" value="NZ_CP015820.1"/>
</dbReference>
<dbReference type="InterPro" id="IPR016181">
    <property type="entry name" value="Acyl_CoA_acyltransferase"/>
</dbReference>
<feature type="domain" description="N-acetyltransferase" evidence="4">
    <location>
        <begin position="15"/>
        <end position="159"/>
    </location>
</feature>
<keyword evidence="1" id="KW-0808">Transferase</keyword>
<organism evidence="5 6">
    <name type="scientific">Bartonella apihabitans</name>
    <dbReference type="NCBI Taxonomy" id="2750929"/>
    <lineage>
        <taxon>Bacteria</taxon>
        <taxon>Pseudomonadati</taxon>
        <taxon>Pseudomonadota</taxon>
        <taxon>Alphaproteobacteria</taxon>
        <taxon>Hyphomicrobiales</taxon>
        <taxon>Bartonellaceae</taxon>
        <taxon>Bartonella</taxon>
    </lineage>
</organism>
<evidence type="ECO:0000256" key="1">
    <source>
        <dbReference type="ARBA" id="ARBA00022679"/>
    </source>
</evidence>
<sequence>MKQFVFTSLKDPRAARLRAALIEEYDRRYGTFYDEEGAKAELDRYPAEDFAPPRGNFLLLIDGEETIGGGAFKFYDDTTAEFKRIWIDNGYRRQGLAALILDKLERQAQLQGYKRVYLTTGFRQPEAVNLYLKNGYTNLFDLNGDWEAYRHLPFEKDIRNKTHEHNPDRENDLDHHLQPFSPVKAESALPPTSL</sequence>
<evidence type="ECO:0000313" key="6">
    <source>
        <dbReference type="Proteomes" id="UP000189660"/>
    </source>
</evidence>
<gene>
    <name evidence="5" type="ORF">BBC0178_018450</name>
</gene>
<protein>
    <submittedName>
        <fullName evidence="5">Acetyltransferase (GNAT) family protein</fullName>
    </submittedName>
</protein>
<evidence type="ECO:0000259" key="4">
    <source>
        <dbReference type="PROSITE" id="PS51186"/>
    </source>
</evidence>
<reference evidence="5 6" key="1">
    <citation type="submission" date="2016-11" db="EMBL/GenBank/DDBJ databases">
        <title>Comparative genomics of Bartonella apis.</title>
        <authorList>
            <person name="Engel P."/>
        </authorList>
    </citation>
    <scope>NUCLEOTIDE SEQUENCE [LARGE SCALE GENOMIC DNA]</scope>
    <source>
        <strain evidence="5 6">BBC0178</strain>
    </source>
</reference>
<accession>A0A1U9MDC2</accession>